<dbReference type="EMBL" id="BSYJ01000004">
    <property type="protein sequence ID" value="GMG87889.1"/>
    <property type="molecule type" value="Genomic_DNA"/>
</dbReference>
<name>A0ABQ6M0R1_9GAMM</name>
<comment type="caution">
    <text evidence="8">The sequence shown here is derived from an EMBL/GenBank/DDBJ whole genome shotgun (WGS) entry which is preliminary data.</text>
</comment>
<dbReference type="RefSeq" id="WP_285764503.1">
    <property type="nucleotide sequence ID" value="NZ_BSYJ01000004.1"/>
</dbReference>
<keyword evidence="4 7" id="KW-0812">Transmembrane</keyword>
<feature type="transmembrane region" description="Helical" evidence="7">
    <location>
        <begin position="178"/>
        <end position="197"/>
    </location>
</feature>
<dbReference type="PANTHER" id="PTHR30462">
    <property type="entry name" value="INTERMEMBRANE TRANSPORT PROTEIN PQIB-RELATED"/>
    <property type="match status" value="1"/>
</dbReference>
<evidence type="ECO:0000256" key="2">
    <source>
        <dbReference type="ARBA" id="ARBA00022475"/>
    </source>
</evidence>
<dbReference type="Pfam" id="PF04403">
    <property type="entry name" value="PqiA"/>
    <property type="match status" value="1"/>
</dbReference>
<feature type="transmembrane region" description="Helical" evidence="7">
    <location>
        <begin position="99"/>
        <end position="123"/>
    </location>
</feature>
<organism evidence="8 9">
    <name type="scientific">Biformimicrobium ophioploci</name>
    <dbReference type="NCBI Taxonomy" id="3036711"/>
    <lineage>
        <taxon>Bacteria</taxon>
        <taxon>Pseudomonadati</taxon>
        <taxon>Pseudomonadota</taxon>
        <taxon>Gammaproteobacteria</taxon>
        <taxon>Cellvibrionales</taxon>
        <taxon>Microbulbiferaceae</taxon>
        <taxon>Biformimicrobium</taxon>
    </lineage>
</organism>
<evidence type="ECO:0000256" key="6">
    <source>
        <dbReference type="ARBA" id="ARBA00023136"/>
    </source>
</evidence>
<keyword evidence="5 7" id="KW-1133">Transmembrane helix</keyword>
<dbReference type="InterPro" id="IPR051800">
    <property type="entry name" value="PqiA-PqiB_transport"/>
</dbReference>
<sequence>MTETSRLEGAVGIELGRQTCLTCFQLIDGLEPGYCPRCGERVAARIPEAISRTWAWVITGTLLLYPANKLPVMSVTRLGQTETDSIMGGVFTLYQSGQLAIAILVFVASVVVPGIKLLGLTYLCLTVQYGRNFNPLRVTRLYRLVHLIGRWSLLDLFLISILVALVNLGSIARIEAQSGATAFATVVIVTMFASHSFDPRLIWDRHRKVQADG</sequence>
<dbReference type="InterPro" id="IPR007498">
    <property type="entry name" value="PqiA-like"/>
</dbReference>
<keyword evidence="6 7" id="KW-0472">Membrane</keyword>
<evidence type="ECO:0000313" key="8">
    <source>
        <dbReference type="EMBL" id="GMG87889.1"/>
    </source>
</evidence>
<gene>
    <name evidence="8" type="ORF">MNKW57_22100</name>
</gene>
<protein>
    <submittedName>
        <fullName evidence="8">Paraquat-inducible protein A</fullName>
    </submittedName>
</protein>
<keyword evidence="2" id="KW-1003">Cell membrane</keyword>
<evidence type="ECO:0000256" key="5">
    <source>
        <dbReference type="ARBA" id="ARBA00022989"/>
    </source>
</evidence>
<dbReference type="PANTHER" id="PTHR30462:SF3">
    <property type="entry name" value="INTERMEMBRANE TRANSPORT PROTEIN PQIA"/>
    <property type="match status" value="1"/>
</dbReference>
<evidence type="ECO:0000256" key="7">
    <source>
        <dbReference type="SAM" id="Phobius"/>
    </source>
</evidence>
<evidence type="ECO:0000256" key="3">
    <source>
        <dbReference type="ARBA" id="ARBA00022519"/>
    </source>
</evidence>
<evidence type="ECO:0000256" key="4">
    <source>
        <dbReference type="ARBA" id="ARBA00022692"/>
    </source>
</evidence>
<dbReference type="Proteomes" id="UP001224392">
    <property type="component" value="Unassembled WGS sequence"/>
</dbReference>
<keyword evidence="3" id="KW-0997">Cell inner membrane</keyword>
<reference evidence="8 9" key="1">
    <citation type="submission" date="2023-04" db="EMBL/GenBank/DDBJ databases">
        <title>Marinobulbifer ophiurae gen. nov., sp. Nov., isolate from tissue of brittle star Ophioplocus japonicus.</title>
        <authorList>
            <person name="Kawano K."/>
            <person name="Sawayama S."/>
            <person name="Nakagawa S."/>
        </authorList>
    </citation>
    <scope>NUCLEOTIDE SEQUENCE [LARGE SCALE GENOMIC DNA]</scope>
    <source>
        <strain evidence="8 9">NKW57</strain>
    </source>
</reference>
<proteinExistence type="predicted"/>
<keyword evidence="9" id="KW-1185">Reference proteome</keyword>
<accession>A0ABQ6M0R1</accession>
<evidence type="ECO:0000256" key="1">
    <source>
        <dbReference type="ARBA" id="ARBA00004533"/>
    </source>
</evidence>
<comment type="subcellular location">
    <subcellularLocation>
        <location evidence="1">Cell inner membrane</location>
    </subcellularLocation>
</comment>
<feature type="transmembrane region" description="Helical" evidence="7">
    <location>
        <begin position="144"/>
        <end position="166"/>
    </location>
</feature>
<evidence type="ECO:0000313" key="9">
    <source>
        <dbReference type="Proteomes" id="UP001224392"/>
    </source>
</evidence>